<feature type="transmembrane region" description="Helical" evidence="2">
    <location>
        <begin position="6"/>
        <end position="24"/>
    </location>
</feature>
<keyword evidence="1" id="KW-0175">Coiled coil</keyword>
<evidence type="ECO:0000313" key="4">
    <source>
        <dbReference type="Proteomes" id="UP001050975"/>
    </source>
</evidence>
<reference evidence="3" key="1">
    <citation type="submission" date="2019-10" db="EMBL/GenBank/DDBJ databases">
        <title>Draft genome sequece of Microseira wollei NIES-4236.</title>
        <authorList>
            <person name="Yamaguchi H."/>
            <person name="Suzuki S."/>
            <person name="Kawachi M."/>
        </authorList>
    </citation>
    <scope>NUCLEOTIDE SEQUENCE</scope>
    <source>
        <strain evidence="3">NIES-4236</strain>
    </source>
</reference>
<accession>A0AAV3X888</accession>
<protein>
    <submittedName>
        <fullName evidence="3">Uncharacterized protein</fullName>
    </submittedName>
</protein>
<gene>
    <name evidence="3" type="ORF">MiSe_16030</name>
</gene>
<feature type="coiled-coil region" evidence="1">
    <location>
        <begin position="326"/>
        <end position="353"/>
    </location>
</feature>
<feature type="transmembrane region" description="Helical" evidence="2">
    <location>
        <begin position="459"/>
        <end position="477"/>
    </location>
</feature>
<sequence length="504" mass="57273">MNLPQILDIAIGLLFIYLILSLLASEIQELLATLVQWRAKHLKNSIESLLVGGGESAEKELSKARIIANELYNDPLINTLNQEARGPLVTWFRNLAKFGGSLWFKMYCWMQKKEEVNQRIFGHKDSGPSYIQAETFATTLFKTIGIQKLLQKASGVSLEKFSLELIEDIKSIVHSFPEPDLSDEIKSHLERELNLVETGFKRIVQDLKNNKATLNTSLSRLEGTLNIYLDHVRYFLPENSELLRRISSLSIQTFNSTNKAVLLRSLQRSVTEVLADYKILKKALAEPNSESYRKIAEIYGSVENLVEEKILKNLPDSLVETISVIAKRTQIKIEDVDKELQHFQKEIETWFDRSMDRASGVYKRNAKGVAILIGMLVATATNADTFHIVSRLSKDSALRTTITERAIRTRQGDDINNVKQALENVSLPIGWSEANLQQQAKESQEWRINKWSFSYLKRLVGWILSAIAIAMGAPFWFDMLGKFINVRNAGPKPVSHTQERPPES</sequence>
<evidence type="ECO:0000256" key="2">
    <source>
        <dbReference type="SAM" id="Phobius"/>
    </source>
</evidence>
<comment type="caution">
    <text evidence="3">The sequence shown here is derived from an EMBL/GenBank/DDBJ whole genome shotgun (WGS) entry which is preliminary data.</text>
</comment>
<keyword evidence="2" id="KW-1133">Transmembrane helix</keyword>
<dbReference type="AlphaFoldDB" id="A0AAV3X888"/>
<name>A0AAV3X888_9CYAN</name>
<evidence type="ECO:0000313" key="3">
    <source>
        <dbReference type="EMBL" id="GET36851.1"/>
    </source>
</evidence>
<keyword evidence="2" id="KW-0812">Transmembrane</keyword>
<keyword evidence="4" id="KW-1185">Reference proteome</keyword>
<keyword evidence="2" id="KW-0472">Membrane</keyword>
<dbReference type="RefSeq" id="WP_226577280.1">
    <property type="nucleotide sequence ID" value="NZ_BLAY01000019.1"/>
</dbReference>
<dbReference type="Proteomes" id="UP001050975">
    <property type="component" value="Unassembled WGS sequence"/>
</dbReference>
<evidence type="ECO:0000256" key="1">
    <source>
        <dbReference type="SAM" id="Coils"/>
    </source>
</evidence>
<organism evidence="3 4">
    <name type="scientific">Microseira wollei NIES-4236</name>
    <dbReference type="NCBI Taxonomy" id="2530354"/>
    <lineage>
        <taxon>Bacteria</taxon>
        <taxon>Bacillati</taxon>
        <taxon>Cyanobacteriota</taxon>
        <taxon>Cyanophyceae</taxon>
        <taxon>Oscillatoriophycideae</taxon>
        <taxon>Aerosakkonematales</taxon>
        <taxon>Aerosakkonemataceae</taxon>
        <taxon>Microseira</taxon>
    </lineage>
</organism>
<proteinExistence type="predicted"/>
<dbReference type="EMBL" id="BLAY01000019">
    <property type="protein sequence ID" value="GET36851.1"/>
    <property type="molecule type" value="Genomic_DNA"/>
</dbReference>